<comment type="caution">
    <text evidence="1">The sequence shown here is derived from an EMBL/GenBank/DDBJ whole genome shotgun (WGS) entry which is preliminary data.</text>
</comment>
<proteinExistence type="predicted"/>
<dbReference type="PATRIC" id="fig|45065.4.peg.2385"/>
<dbReference type="OrthoDB" id="9152014at2"/>
<dbReference type="Proteomes" id="UP000054785">
    <property type="component" value="Unassembled WGS sequence"/>
</dbReference>
<dbReference type="STRING" id="45065.Lgee_2195"/>
<dbReference type="AlphaFoldDB" id="A0A0W0TLM6"/>
<keyword evidence="2" id="KW-1185">Reference proteome</keyword>
<dbReference type="RefSeq" id="WP_028387271.1">
    <property type="nucleotide sequence ID" value="NZ_CAAAHN010000005.1"/>
</dbReference>
<gene>
    <name evidence="1" type="ORF">Lgee_2195</name>
</gene>
<sequence length="602" mass="67676">MRTRPAGECPIKLYFIAHTDELITRLLGQKIPKNTLSVLADGADSPGLIVIGSCFDILKNLQQAIVRITLQDLPITPNEDSLEASSTHASTTYRMHLSHPFSLEIATHLGKHIHALAFELEILDASLKSASPCPLPLGLKPRYSIAQALKVAEAACAFAREHVLLGSTAIEYNSLPPDELQLRNDWVEQERSFLFRYRPNPLEGRVISMPHMLEIHETRVAILSHMKVGNCEELMIMAFEFVLKNAAIYAEGYCISGGDHAFLLLNREPGSDACDPATWGEAAVICDPWANRVYKASEYPEKLQTHLEVNGINSVENFNPLLHRLEPIDVSYTTRVLHHERLCRERARWSSTLMLNYINYLGQYARRLQSVQMALLKNVRIFKDPPHEVPIVEALQAVYAALRSMTRNMQSHQMDLMQQMSLFALQSAGLEYERVKRILTRALKHWQQAILGGIEQSAKESNYSWCALKDALSVDNDWTLNDLFRPISGRGMKTSKLVGAFGELLIRHKQGDFWVKEAGSKARRLRQVSHDVFMDGEDCLSFERDLNQNPSRLCIQSSLGEQRFFHRAPPPPKPAPETVTLLTELNGISSSSSAPVDSPSPV</sequence>
<evidence type="ECO:0000313" key="2">
    <source>
        <dbReference type="Proteomes" id="UP000054785"/>
    </source>
</evidence>
<evidence type="ECO:0000313" key="1">
    <source>
        <dbReference type="EMBL" id="KTC96512.1"/>
    </source>
</evidence>
<reference evidence="1 2" key="1">
    <citation type="submission" date="2015-11" db="EMBL/GenBank/DDBJ databases">
        <title>Genomic analysis of 38 Legionella species identifies large and diverse effector repertoires.</title>
        <authorList>
            <person name="Burstein D."/>
            <person name="Amaro F."/>
            <person name="Zusman T."/>
            <person name="Lifshitz Z."/>
            <person name="Cohen O."/>
            <person name="Gilbert J.A."/>
            <person name="Pupko T."/>
            <person name="Shuman H.A."/>
            <person name="Segal G."/>
        </authorList>
    </citation>
    <scope>NUCLEOTIDE SEQUENCE [LARGE SCALE GENOMIC DNA]</scope>
    <source>
        <strain evidence="1 2">ATCC 49504</strain>
    </source>
</reference>
<name>A0A0W0TLM6_9GAMM</name>
<protein>
    <submittedName>
        <fullName evidence="1">Uncharacterized protein</fullName>
    </submittedName>
</protein>
<accession>A0A0W0TLM6</accession>
<dbReference type="EMBL" id="LNYC01000074">
    <property type="protein sequence ID" value="KTC96512.1"/>
    <property type="molecule type" value="Genomic_DNA"/>
</dbReference>
<organism evidence="1 2">
    <name type="scientific">Legionella geestiana</name>
    <dbReference type="NCBI Taxonomy" id="45065"/>
    <lineage>
        <taxon>Bacteria</taxon>
        <taxon>Pseudomonadati</taxon>
        <taxon>Pseudomonadota</taxon>
        <taxon>Gammaproteobacteria</taxon>
        <taxon>Legionellales</taxon>
        <taxon>Legionellaceae</taxon>
        <taxon>Legionella</taxon>
    </lineage>
</organism>